<feature type="domain" description="DEAD-box RNA helicase Q" evidence="11">
    <location>
        <begin position="1"/>
        <end position="29"/>
    </location>
</feature>
<dbReference type="GO" id="GO:0005524">
    <property type="term" value="F:ATP binding"/>
    <property type="evidence" value="ECO:0007669"/>
    <property type="project" value="UniProtKB-KW"/>
</dbReference>
<dbReference type="GO" id="GO:0003676">
    <property type="term" value="F:nucleic acid binding"/>
    <property type="evidence" value="ECO:0007669"/>
    <property type="project" value="InterPro"/>
</dbReference>
<dbReference type="RefSeq" id="WP_138152742.1">
    <property type="nucleotide sequence ID" value="NZ_VANU01000004.1"/>
</dbReference>
<dbReference type="PROSITE" id="PS51194">
    <property type="entry name" value="HELICASE_CTER"/>
    <property type="match status" value="1"/>
</dbReference>
<dbReference type="PROSITE" id="PS51195">
    <property type="entry name" value="Q_MOTIF"/>
    <property type="match status" value="1"/>
</dbReference>
<keyword evidence="13" id="KW-1185">Reference proteome</keyword>
<evidence type="ECO:0000256" key="3">
    <source>
        <dbReference type="ARBA" id="ARBA00022806"/>
    </source>
</evidence>
<dbReference type="PANTHER" id="PTHR47959">
    <property type="entry name" value="ATP-DEPENDENT RNA HELICASE RHLE-RELATED"/>
    <property type="match status" value="1"/>
</dbReference>
<evidence type="ECO:0000256" key="2">
    <source>
        <dbReference type="ARBA" id="ARBA00022801"/>
    </source>
</evidence>
<keyword evidence="4 7" id="KW-0067">ATP-binding</keyword>
<evidence type="ECO:0000256" key="8">
    <source>
        <dbReference type="SAM" id="MobiDB-lite"/>
    </source>
</evidence>
<dbReference type="SMART" id="SM00487">
    <property type="entry name" value="DEXDc"/>
    <property type="match status" value="1"/>
</dbReference>
<dbReference type="InterPro" id="IPR014001">
    <property type="entry name" value="Helicase_ATP-bd"/>
</dbReference>
<keyword evidence="3 7" id="KW-0347">Helicase</keyword>
<feature type="short sequence motif" description="Q motif" evidence="6">
    <location>
        <begin position="1"/>
        <end position="29"/>
    </location>
</feature>
<dbReference type="SUPFAM" id="SSF52540">
    <property type="entry name" value="P-loop containing nucleoside triphosphate hydrolases"/>
    <property type="match status" value="1"/>
</dbReference>
<dbReference type="EMBL" id="VANU01000004">
    <property type="protein sequence ID" value="TLP37597.1"/>
    <property type="molecule type" value="Genomic_DNA"/>
</dbReference>
<evidence type="ECO:0000313" key="13">
    <source>
        <dbReference type="Proteomes" id="UP000308901"/>
    </source>
</evidence>
<keyword evidence="1 7" id="KW-0547">Nucleotide-binding</keyword>
<protein>
    <submittedName>
        <fullName evidence="12">DEAD/DEAH box helicase</fullName>
    </submittedName>
</protein>
<accession>A0A5R8XZE8</accession>
<evidence type="ECO:0000256" key="1">
    <source>
        <dbReference type="ARBA" id="ARBA00022741"/>
    </source>
</evidence>
<dbReference type="InterPro" id="IPR000629">
    <property type="entry name" value="RNA-helicase_DEAD-box_CS"/>
</dbReference>
<evidence type="ECO:0000259" key="11">
    <source>
        <dbReference type="PROSITE" id="PS51195"/>
    </source>
</evidence>
<dbReference type="Pfam" id="PF00271">
    <property type="entry name" value="Helicase_C"/>
    <property type="match status" value="1"/>
</dbReference>
<evidence type="ECO:0000256" key="7">
    <source>
        <dbReference type="RuleBase" id="RU000492"/>
    </source>
</evidence>
<sequence length="413" mass="46686">MSFDTFNLSSELTKALEKNNYKTPTSIQTKVIPLVKTKQDIMAQAKTGSGKTASFVIPILEALKENKSEKKAQKKDKIKVLVLAPTRELTLQIAQTFSTLSKFFSKPLSIVSVIGGEKIGDQLLKIQKGCDIVVATSGRLLDIISKKQIDLGTIEYFVLDEADKMLDLGFVQELDEILKIIPKQRQNLLFSATYSPKVIDIASKITTKAIKVEVEDASTHVEEITQRAIFVKKEDRSELLRYLIKEHNFKSVLVFMANKRAADNIANKFIKKGFEAESFHGDLTQEERNLTLNDFKNKKIDILFSTDIASRGLHIDDIDCVVNFDLPRSTEDYIHRIGRTARAGKTGTAISFLDNENLNHFKLIEKRYKLNITKEQIDGFDFTVLNTTKQKGNAPVKGKRKSKKDKLREQGLR</sequence>
<dbReference type="AlphaFoldDB" id="A0A5R8XZE8"/>
<proteinExistence type="inferred from homology"/>
<dbReference type="InterPro" id="IPR001650">
    <property type="entry name" value="Helicase_C-like"/>
</dbReference>
<organism evidence="12 13">
    <name type="scientific">Arcobacter arenosus</name>
    <dbReference type="NCBI Taxonomy" id="2576037"/>
    <lineage>
        <taxon>Bacteria</taxon>
        <taxon>Pseudomonadati</taxon>
        <taxon>Campylobacterota</taxon>
        <taxon>Epsilonproteobacteria</taxon>
        <taxon>Campylobacterales</taxon>
        <taxon>Arcobacteraceae</taxon>
        <taxon>Arcobacter</taxon>
    </lineage>
</organism>
<comment type="caution">
    <text evidence="12">The sequence shown here is derived from an EMBL/GenBank/DDBJ whole genome shotgun (WGS) entry which is preliminary data.</text>
</comment>
<gene>
    <name evidence="12" type="ORF">FDK22_09755</name>
</gene>
<dbReference type="Pfam" id="PF00270">
    <property type="entry name" value="DEAD"/>
    <property type="match status" value="1"/>
</dbReference>
<dbReference type="PANTHER" id="PTHR47959:SF13">
    <property type="entry name" value="ATP-DEPENDENT RNA HELICASE RHLE"/>
    <property type="match status" value="1"/>
</dbReference>
<dbReference type="SMART" id="SM00490">
    <property type="entry name" value="HELICc"/>
    <property type="match status" value="1"/>
</dbReference>
<dbReference type="GO" id="GO:0016787">
    <property type="term" value="F:hydrolase activity"/>
    <property type="evidence" value="ECO:0007669"/>
    <property type="project" value="UniProtKB-KW"/>
</dbReference>
<dbReference type="PROSITE" id="PS00039">
    <property type="entry name" value="DEAD_ATP_HELICASE"/>
    <property type="match status" value="1"/>
</dbReference>
<feature type="domain" description="Helicase ATP-binding" evidence="9">
    <location>
        <begin position="32"/>
        <end position="212"/>
    </location>
</feature>
<dbReference type="GO" id="GO:0003724">
    <property type="term" value="F:RNA helicase activity"/>
    <property type="evidence" value="ECO:0007669"/>
    <property type="project" value="InterPro"/>
</dbReference>
<dbReference type="InterPro" id="IPR011545">
    <property type="entry name" value="DEAD/DEAH_box_helicase_dom"/>
</dbReference>
<evidence type="ECO:0000256" key="5">
    <source>
        <dbReference type="ARBA" id="ARBA00038437"/>
    </source>
</evidence>
<dbReference type="CDD" id="cd00268">
    <property type="entry name" value="DEADc"/>
    <property type="match status" value="1"/>
</dbReference>
<dbReference type="CDD" id="cd18787">
    <property type="entry name" value="SF2_C_DEAD"/>
    <property type="match status" value="1"/>
</dbReference>
<reference evidence="12 13" key="1">
    <citation type="submission" date="2019-05" db="EMBL/GenBank/DDBJ databases">
        <title>Arcobacter sp. nov., isolated from sea sediment.</title>
        <authorList>
            <person name="Kim W."/>
        </authorList>
    </citation>
    <scope>NUCLEOTIDE SEQUENCE [LARGE SCALE GENOMIC DNA]</scope>
    <source>
        <strain evidence="12 13">CAU 1517</strain>
    </source>
</reference>
<dbReference type="Gene3D" id="3.40.50.300">
    <property type="entry name" value="P-loop containing nucleotide triphosphate hydrolases"/>
    <property type="match status" value="2"/>
</dbReference>
<comment type="similarity">
    <text evidence="5 7">Belongs to the DEAD box helicase family.</text>
</comment>
<evidence type="ECO:0000256" key="4">
    <source>
        <dbReference type="ARBA" id="ARBA00022840"/>
    </source>
</evidence>
<evidence type="ECO:0000256" key="6">
    <source>
        <dbReference type="PROSITE-ProRule" id="PRU00552"/>
    </source>
</evidence>
<dbReference type="PROSITE" id="PS51192">
    <property type="entry name" value="HELICASE_ATP_BIND_1"/>
    <property type="match status" value="1"/>
</dbReference>
<evidence type="ECO:0000259" key="9">
    <source>
        <dbReference type="PROSITE" id="PS51192"/>
    </source>
</evidence>
<dbReference type="InterPro" id="IPR050079">
    <property type="entry name" value="DEAD_box_RNA_helicase"/>
</dbReference>
<name>A0A5R8XZE8_9BACT</name>
<keyword evidence="2 7" id="KW-0378">Hydrolase</keyword>
<evidence type="ECO:0000259" key="10">
    <source>
        <dbReference type="PROSITE" id="PS51194"/>
    </source>
</evidence>
<feature type="region of interest" description="Disordered" evidence="8">
    <location>
        <begin position="391"/>
        <end position="413"/>
    </location>
</feature>
<evidence type="ECO:0000313" key="12">
    <source>
        <dbReference type="EMBL" id="TLP37597.1"/>
    </source>
</evidence>
<dbReference type="OrthoDB" id="9805696at2"/>
<feature type="domain" description="Helicase C-terminal" evidence="10">
    <location>
        <begin position="223"/>
        <end position="388"/>
    </location>
</feature>
<dbReference type="GO" id="GO:0005829">
    <property type="term" value="C:cytosol"/>
    <property type="evidence" value="ECO:0007669"/>
    <property type="project" value="TreeGrafter"/>
</dbReference>
<dbReference type="InterPro" id="IPR014014">
    <property type="entry name" value="RNA_helicase_DEAD_Q_motif"/>
</dbReference>
<dbReference type="Proteomes" id="UP000308901">
    <property type="component" value="Unassembled WGS sequence"/>
</dbReference>
<dbReference type="InterPro" id="IPR044742">
    <property type="entry name" value="DEAD/DEAH_RhlB"/>
</dbReference>
<dbReference type="InterPro" id="IPR027417">
    <property type="entry name" value="P-loop_NTPase"/>
</dbReference>